<keyword evidence="3" id="KW-1185">Reference proteome</keyword>
<dbReference type="AlphaFoldDB" id="A0AAN6JZ53"/>
<gene>
    <name evidence="2" type="ORF">LTR91_022649</name>
</gene>
<evidence type="ECO:0000313" key="3">
    <source>
        <dbReference type="Proteomes" id="UP001175353"/>
    </source>
</evidence>
<reference evidence="2" key="1">
    <citation type="submission" date="2023-06" db="EMBL/GenBank/DDBJ databases">
        <title>Black Yeasts Isolated from many extreme environments.</title>
        <authorList>
            <person name="Coleine C."/>
            <person name="Stajich J.E."/>
            <person name="Selbmann L."/>
        </authorList>
    </citation>
    <scope>NUCLEOTIDE SEQUENCE</scope>
    <source>
        <strain evidence="2">CCFEE 5200</strain>
    </source>
</reference>
<accession>A0AAN6JZ53</accession>
<feature type="compositionally biased region" description="Pro residues" evidence="1">
    <location>
        <begin position="173"/>
        <end position="182"/>
    </location>
</feature>
<proteinExistence type="predicted"/>
<dbReference type="Proteomes" id="UP001175353">
    <property type="component" value="Unassembled WGS sequence"/>
</dbReference>
<evidence type="ECO:0000256" key="1">
    <source>
        <dbReference type="SAM" id="MobiDB-lite"/>
    </source>
</evidence>
<organism evidence="2 3">
    <name type="scientific">Friedmanniomyces endolithicus</name>
    <dbReference type="NCBI Taxonomy" id="329885"/>
    <lineage>
        <taxon>Eukaryota</taxon>
        <taxon>Fungi</taxon>
        <taxon>Dikarya</taxon>
        <taxon>Ascomycota</taxon>
        <taxon>Pezizomycotina</taxon>
        <taxon>Dothideomycetes</taxon>
        <taxon>Dothideomycetidae</taxon>
        <taxon>Mycosphaerellales</taxon>
        <taxon>Teratosphaeriaceae</taxon>
        <taxon>Friedmanniomyces</taxon>
    </lineage>
</organism>
<comment type="caution">
    <text evidence="2">The sequence shown here is derived from an EMBL/GenBank/DDBJ whole genome shotgun (WGS) entry which is preliminary data.</text>
</comment>
<name>A0AAN6JZ53_9PEZI</name>
<protein>
    <submittedName>
        <fullName evidence="2">Uncharacterized protein</fullName>
    </submittedName>
</protein>
<feature type="region of interest" description="Disordered" evidence="1">
    <location>
        <begin position="161"/>
        <end position="182"/>
    </location>
</feature>
<evidence type="ECO:0000313" key="2">
    <source>
        <dbReference type="EMBL" id="KAK0955852.1"/>
    </source>
</evidence>
<dbReference type="EMBL" id="JAUJLE010000455">
    <property type="protein sequence ID" value="KAK0955852.1"/>
    <property type="molecule type" value="Genomic_DNA"/>
</dbReference>
<sequence length="182" mass="20016">MDRATSGVCRKSLNCHQPGVTIVQEDSIQIEKEASVDCVQSRQGSCWSLHCDRTEQAPYTLSKHTGETMTSTTLLGLPRENPSADLAFFFRTTGPVVPHRRPSKAEHRPGSGVVIPAKKALHYLKLWPGQPKKKFVAHYDRSENTLILRNEAGLLMDGVEQRQTSSGELGVIPPAPDTPSTD</sequence>